<keyword evidence="1" id="KW-0472">Membrane</keyword>
<dbReference type="Proteomes" id="UP000663877">
    <property type="component" value="Unassembled WGS sequence"/>
</dbReference>
<proteinExistence type="predicted"/>
<evidence type="ECO:0000313" key="2">
    <source>
        <dbReference type="EMBL" id="CAF0902199.1"/>
    </source>
</evidence>
<dbReference type="OrthoDB" id="10047828at2759"/>
<evidence type="ECO:0000313" key="3">
    <source>
        <dbReference type="EMBL" id="CAF1002023.1"/>
    </source>
</evidence>
<evidence type="ECO:0000256" key="1">
    <source>
        <dbReference type="SAM" id="Phobius"/>
    </source>
</evidence>
<feature type="transmembrane region" description="Helical" evidence="1">
    <location>
        <begin position="41"/>
        <end position="64"/>
    </location>
</feature>
<dbReference type="EMBL" id="CAJNOM010000219">
    <property type="protein sequence ID" value="CAF1246051.1"/>
    <property type="molecule type" value="Genomic_DNA"/>
</dbReference>
<evidence type="ECO:0000313" key="4">
    <source>
        <dbReference type="EMBL" id="CAF1246051.1"/>
    </source>
</evidence>
<reference evidence="2" key="1">
    <citation type="submission" date="2021-02" db="EMBL/GenBank/DDBJ databases">
        <authorList>
            <person name="Nowell W R."/>
        </authorList>
    </citation>
    <scope>NUCLEOTIDE SEQUENCE</scope>
</reference>
<dbReference type="Proteomes" id="UP000663832">
    <property type="component" value="Unassembled WGS sequence"/>
</dbReference>
<organism evidence="2 6">
    <name type="scientific">Adineta steineri</name>
    <dbReference type="NCBI Taxonomy" id="433720"/>
    <lineage>
        <taxon>Eukaryota</taxon>
        <taxon>Metazoa</taxon>
        <taxon>Spiralia</taxon>
        <taxon>Gnathifera</taxon>
        <taxon>Rotifera</taxon>
        <taxon>Eurotatoria</taxon>
        <taxon>Bdelloidea</taxon>
        <taxon>Adinetida</taxon>
        <taxon>Adinetidae</taxon>
        <taxon>Adineta</taxon>
    </lineage>
</organism>
<keyword evidence="1" id="KW-0812">Transmembrane</keyword>
<keyword evidence="1" id="KW-1133">Transmembrane helix</keyword>
<feature type="transmembrane region" description="Helical" evidence="1">
    <location>
        <begin position="12"/>
        <end position="35"/>
    </location>
</feature>
<sequence>MRDQPVTHKIGHSCIITSCLSLIIGLMLIVTGVISETKKTTFIGIGIITLGVGFFLTTIVCFYAKLKVCYRNWAYGPPISPLNMELSQQTTIINA</sequence>
<gene>
    <name evidence="2" type="ORF">BJG266_LOCUS10535</name>
    <name evidence="3" type="ORF">QVE165_LOCUS14988</name>
    <name evidence="4" type="ORF">QVE165_LOCUS28244</name>
</gene>
<evidence type="ECO:0000313" key="5">
    <source>
        <dbReference type="Proteomes" id="UP000663832"/>
    </source>
</evidence>
<dbReference type="EMBL" id="CAJNOI010000037">
    <property type="protein sequence ID" value="CAF0902199.1"/>
    <property type="molecule type" value="Genomic_DNA"/>
</dbReference>
<evidence type="ECO:0000313" key="6">
    <source>
        <dbReference type="Proteomes" id="UP000663877"/>
    </source>
</evidence>
<name>A0A813ZRT4_9BILA</name>
<comment type="caution">
    <text evidence="2">The sequence shown here is derived from an EMBL/GenBank/DDBJ whole genome shotgun (WGS) entry which is preliminary data.</text>
</comment>
<dbReference type="EMBL" id="CAJNOM010000080">
    <property type="protein sequence ID" value="CAF1002023.1"/>
    <property type="molecule type" value="Genomic_DNA"/>
</dbReference>
<accession>A0A813ZRT4</accession>
<keyword evidence="5" id="KW-1185">Reference proteome</keyword>
<protein>
    <submittedName>
        <fullName evidence="2">Uncharacterized protein</fullName>
    </submittedName>
</protein>
<dbReference type="AlphaFoldDB" id="A0A813ZRT4"/>